<feature type="compositionally biased region" description="Acidic residues" evidence="8">
    <location>
        <begin position="279"/>
        <end position="290"/>
    </location>
</feature>
<dbReference type="SUPFAM" id="SSF57667">
    <property type="entry name" value="beta-beta-alpha zinc fingers"/>
    <property type="match status" value="2"/>
</dbReference>
<feature type="compositionally biased region" description="Acidic residues" evidence="8">
    <location>
        <begin position="956"/>
        <end position="965"/>
    </location>
</feature>
<reference evidence="10" key="1">
    <citation type="submission" date="2025-08" db="UniProtKB">
        <authorList>
            <consortium name="Ensembl"/>
        </authorList>
    </citation>
    <scope>IDENTIFICATION</scope>
</reference>
<keyword evidence="2" id="KW-0479">Metal-binding</keyword>
<evidence type="ECO:0000256" key="5">
    <source>
        <dbReference type="ARBA" id="ARBA00022833"/>
    </source>
</evidence>
<dbReference type="InterPro" id="IPR050331">
    <property type="entry name" value="Zinc_finger"/>
</dbReference>
<dbReference type="SMART" id="SM00355">
    <property type="entry name" value="ZnF_C2H2"/>
    <property type="match status" value="4"/>
</dbReference>
<keyword evidence="5" id="KW-0862">Zinc</keyword>
<evidence type="ECO:0000256" key="3">
    <source>
        <dbReference type="ARBA" id="ARBA00022737"/>
    </source>
</evidence>
<feature type="compositionally biased region" description="Basic and acidic residues" evidence="8">
    <location>
        <begin position="297"/>
        <end position="311"/>
    </location>
</feature>
<dbReference type="GeneTree" id="ENSGT00940000163608"/>
<feature type="domain" description="C2H2-type" evidence="9">
    <location>
        <begin position="847"/>
        <end position="874"/>
    </location>
</feature>
<keyword evidence="4 7" id="KW-0863">Zinc-finger</keyword>
<feature type="compositionally biased region" description="Acidic residues" evidence="8">
    <location>
        <begin position="368"/>
        <end position="382"/>
    </location>
</feature>
<dbReference type="GO" id="GO:0005634">
    <property type="term" value="C:nucleus"/>
    <property type="evidence" value="ECO:0007669"/>
    <property type="project" value="UniProtKB-SubCell"/>
</dbReference>
<feature type="region of interest" description="Disordered" evidence="8">
    <location>
        <begin position="264"/>
        <end position="311"/>
    </location>
</feature>
<protein>
    <submittedName>
        <fullName evidence="10">Zinc finger protein 524</fullName>
    </submittedName>
</protein>
<dbReference type="PANTHER" id="PTHR16515">
    <property type="entry name" value="PR DOMAIN ZINC FINGER PROTEIN"/>
    <property type="match status" value="1"/>
</dbReference>
<feature type="compositionally biased region" description="Polar residues" evidence="8">
    <location>
        <begin position="264"/>
        <end position="278"/>
    </location>
</feature>
<feature type="compositionally biased region" description="Low complexity" evidence="8">
    <location>
        <begin position="627"/>
        <end position="660"/>
    </location>
</feature>
<evidence type="ECO:0000256" key="7">
    <source>
        <dbReference type="PROSITE-ProRule" id="PRU00042"/>
    </source>
</evidence>
<dbReference type="Proteomes" id="UP000261540">
    <property type="component" value="Unplaced"/>
</dbReference>
<feature type="domain" description="C2H2-type" evidence="9">
    <location>
        <begin position="875"/>
        <end position="902"/>
    </location>
</feature>
<dbReference type="Ensembl" id="ENSPKIT00000013218.1">
    <property type="protein sequence ID" value="ENSPKIP00000032357.1"/>
    <property type="gene ID" value="ENSPKIG00000012497.1"/>
</dbReference>
<organism evidence="10 11">
    <name type="scientific">Paramormyrops kingsleyae</name>
    <dbReference type="NCBI Taxonomy" id="1676925"/>
    <lineage>
        <taxon>Eukaryota</taxon>
        <taxon>Metazoa</taxon>
        <taxon>Chordata</taxon>
        <taxon>Craniata</taxon>
        <taxon>Vertebrata</taxon>
        <taxon>Euteleostomi</taxon>
        <taxon>Actinopterygii</taxon>
        <taxon>Neopterygii</taxon>
        <taxon>Teleostei</taxon>
        <taxon>Osteoglossocephala</taxon>
        <taxon>Osteoglossomorpha</taxon>
        <taxon>Osteoglossiformes</taxon>
        <taxon>Mormyridae</taxon>
        <taxon>Paramormyrops</taxon>
    </lineage>
</organism>
<evidence type="ECO:0000256" key="4">
    <source>
        <dbReference type="ARBA" id="ARBA00022771"/>
    </source>
</evidence>
<dbReference type="PANTHER" id="PTHR16515:SF60">
    <property type="entry name" value="ZINC FINGER PROTEIN 436"/>
    <property type="match status" value="1"/>
</dbReference>
<keyword evidence="11" id="KW-1185">Reference proteome</keyword>
<evidence type="ECO:0000256" key="6">
    <source>
        <dbReference type="ARBA" id="ARBA00023242"/>
    </source>
</evidence>
<feature type="domain" description="C2H2-type" evidence="9">
    <location>
        <begin position="819"/>
        <end position="846"/>
    </location>
</feature>
<dbReference type="FunFam" id="3.30.160.60:FF:000512">
    <property type="entry name" value="zinc finger protein 197 isoform X1"/>
    <property type="match status" value="1"/>
</dbReference>
<dbReference type="KEGG" id="pki:111853335"/>
<dbReference type="GO" id="GO:0010468">
    <property type="term" value="P:regulation of gene expression"/>
    <property type="evidence" value="ECO:0007669"/>
    <property type="project" value="TreeGrafter"/>
</dbReference>
<proteinExistence type="predicted"/>
<feature type="region of interest" description="Disordered" evidence="8">
    <location>
        <begin position="368"/>
        <end position="419"/>
    </location>
</feature>
<comment type="subcellular location">
    <subcellularLocation>
        <location evidence="1">Nucleus</location>
    </subcellularLocation>
</comment>
<evidence type="ECO:0000313" key="10">
    <source>
        <dbReference type="Ensembl" id="ENSPKIP00000032357.1"/>
    </source>
</evidence>
<dbReference type="AlphaFoldDB" id="A0A3B3SNR2"/>
<keyword evidence="6" id="KW-0539">Nucleus</keyword>
<dbReference type="GO" id="GO:0008270">
    <property type="term" value="F:zinc ion binding"/>
    <property type="evidence" value="ECO:0007669"/>
    <property type="project" value="UniProtKB-KW"/>
</dbReference>
<feature type="region of interest" description="Disordered" evidence="8">
    <location>
        <begin position="916"/>
        <end position="965"/>
    </location>
</feature>
<keyword evidence="3" id="KW-0677">Repeat</keyword>
<dbReference type="FunFam" id="3.30.160.60:FF:000624">
    <property type="entry name" value="zinc finger protein 697"/>
    <property type="match status" value="1"/>
</dbReference>
<feature type="compositionally biased region" description="Low complexity" evidence="8">
    <location>
        <begin position="406"/>
        <end position="419"/>
    </location>
</feature>
<accession>A0A3B3SNR2</accession>
<evidence type="ECO:0000259" key="9">
    <source>
        <dbReference type="PROSITE" id="PS50157"/>
    </source>
</evidence>
<feature type="region of interest" description="Disordered" evidence="8">
    <location>
        <begin position="627"/>
        <end position="804"/>
    </location>
</feature>
<feature type="region of interest" description="Disordered" evidence="8">
    <location>
        <begin position="13"/>
        <end position="61"/>
    </location>
</feature>
<dbReference type="FunFam" id="3.30.160.60:FF:002343">
    <property type="entry name" value="Zinc finger protein 33A"/>
    <property type="match status" value="1"/>
</dbReference>
<feature type="compositionally biased region" description="Basic residues" evidence="8">
    <location>
        <begin position="918"/>
        <end position="927"/>
    </location>
</feature>
<dbReference type="PROSITE" id="PS00028">
    <property type="entry name" value="ZINC_FINGER_C2H2_1"/>
    <property type="match status" value="3"/>
</dbReference>
<feature type="compositionally biased region" description="Polar residues" evidence="8">
    <location>
        <begin position="31"/>
        <end position="43"/>
    </location>
</feature>
<dbReference type="InterPro" id="IPR036236">
    <property type="entry name" value="Znf_C2H2_sf"/>
</dbReference>
<feature type="domain" description="C2H2-type" evidence="9">
    <location>
        <begin position="903"/>
        <end position="926"/>
    </location>
</feature>
<sequence length="965" mass="104393">MWKHRCGSKLSLKKGDFRRSRSIRPGYSGMDTKSGTILATGRTSLVDGPNLPESEEQPVATKPLTEIQVHAVDLSLKSPQSLPPYSQSLHFKDTQKANRGKKRRCSGMEGEESADNIIHTSVDPGVQKTSVIDPSLPDTDSIDTSGKETHSHSMVVLKDEIEEVCIGDSHSYWQGDSYPPVFLNEIKTEDKGSKVPSDDGDNAPEDSLGTIKEHHNAVMYEVGFLAKDATEEKTVSERQTLDLTGIIKSNLLTGLSAELRQSMENCSSKNELSDSIQNSDEENNEKEEADFPLVEGLGKRKEQRTNEPDTGRVENENLVIPKMEGEEEALNLSFPQRAVCNHTAKMEKYAEDGTGSQSTLVMEVDEITQREEDEEEEHDDDSQAVFDKEPAVVRVNVSDWGPKLSPPSVSLNNSPTSSTAEDLDGLLLIDDQGIPYTLTPDGKKVIQAAPSKSCKASTHSRTKLKARWVEAKDSGTASSPDHDLPKKGLTEVLPCVSSKEITPQLSTSGSAPKIVPVLNNKPSQPAVISPSSLSSTLSNLTSHPVKIMANPTSNILLVPSSHLPSPQSAKPTSNASLLTLSLPISLNPNPPSAPLFLVLSPLTTSSTPSSSLSSKVNVIDSIPSPLLSSNTQSSASASVPLSSGKTVTGSSSPSSGSLPVDALNSGTPSTSIVGNGTGPTPSPDSPSVSSGNIRQPKLDLTSKTALPKLSRVKKSESPSKPDSTNVAANQTESSTSPVPMKSSPVNSPKSNTLQSTSTSSVCQTSKDSPPAPTSDTPADVFPSDQSHYERSGTPPPTAIFPTNHPKNFSLSSSCPRRILYCQYCPRAFYYLSDLERHSITHSQSKPYVCTLCNKAFKRSSHLERHKHIHTGQRNFICPICSKRFREAGELLRHQRVHTGEKPFQCPQCHMRFAERNTLRRHTKRKHHELNGHGDGEGMPGGQEESAEWYSCAVPDMDSDTEPDKD</sequence>
<dbReference type="Pfam" id="PF00096">
    <property type="entry name" value="zf-C2H2"/>
    <property type="match status" value="3"/>
</dbReference>
<dbReference type="PROSITE" id="PS50157">
    <property type="entry name" value="ZINC_FINGER_C2H2_2"/>
    <property type="match status" value="4"/>
</dbReference>
<dbReference type="OrthoDB" id="3437960at2759"/>
<evidence type="ECO:0000256" key="8">
    <source>
        <dbReference type="SAM" id="MobiDB-lite"/>
    </source>
</evidence>
<feature type="compositionally biased region" description="Low complexity" evidence="8">
    <location>
        <begin position="752"/>
        <end position="765"/>
    </location>
</feature>
<reference evidence="10" key="2">
    <citation type="submission" date="2025-09" db="UniProtKB">
        <authorList>
            <consortium name="Ensembl"/>
        </authorList>
    </citation>
    <scope>IDENTIFICATION</scope>
</reference>
<evidence type="ECO:0000313" key="11">
    <source>
        <dbReference type="Proteomes" id="UP000261540"/>
    </source>
</evidence>
<evidence type="ECO:0000256" key="2">
    <source>
        <dbReference type="ARBA" id="ARBA00022723"/>
    </source>
</evidence>
<dbReference type="CTD" id="147807"/>
<feature type="region of interest" description="Disordered" evidence="8">
    <location>
        <begin position="127"/>
        <end position="151"/>
    </location>
</feature>
<feature type="compositionally biased region" description="Polar residues" evidence="8">
    <location>
        <begin position="664"/>
        <end position="673"/>
    </location>
</feature>
<name>A0A3B3SNR2_9TELE</name>
<evidence type="ECO:0000256" key="1">
    <source>
        <dbReference type="ARBA" id="ARBA00004123"/>
    </source>
</evidence>
<feature type="compositionally biased region" description="Polar residues" evidence="8">
    <location>
        <begin position="720"/>
        <end position="751"/>
    </location>
</feature>
<dbReference type="Gene3D" id="3.30.160.60">
    <property type="entry name" value="Classic Zinc Finger"/>
    <property type="match status" value="4"/>
</dbReference>
<dbReference type="InterPro" id="IPR013087">
    <property type="entry name" value="Znf_C2H2_type"/>
</dbReference>